<dbReference type="OrthoDB" id="9812122at2"/>
<dbReference type="EMBL" id="SWLG01000019">
    <property type="protein sequence ID" value="TLS35604.1"/>
    <property type="molecule type" value="Genomic_DNA"/>
</dbReference>
<dbReference type="Proteomes" id="UP000308230">
    <property type="component" value="Unassembled WGS sequence"/>
</dbReference>
<reference evidence="2 3" key="1">
    <citation type="submission" date="2019-04" db="EMBL/GenBank/DDBJ databases">
        <title>Bacillus caeni sp. nov., a bacterium isolated from mangrove sediment.</title>
        <authorList>
            <person name="Huang H."/>
            <person name="Mo K."/>
            <person name="Hu Y."/>
        </authorList>
    </citation>
    <scope>NUCLEOTIDE SEQUENCE [LARGE SCALE GENOMIC DNA]</scope>
    <source>
        <strain evidence="2 3">HB172195</strain>
    </source>
</reference>
<evidence type="ECO:0000313" key="2">
    <source>
        <dbReference type="EMBL" id="TLS35604.1"/>
    </source>
</evidence>
<evidence type="ECO:0000259" key="1">
    <source>
        <dbReference type="Pfam" id="PF13471"/>
    </source>
</evidence>
<proteinExistence type="predicted"/>
<keyword evidence="3" id="KW-1185">Reference proteome</keyword>
<comment type="caution">
    <text evidence="2">The sequence shown here is derived from an EMBL/GenBank/DDBJ whole genome shotgun (WGS) entry which is preliminary data.</text>
</comment>
<dbReference type="NCBIfam" id="NF033537">
    <property type="entry name" value="lasso_biosyn_B2"/>
    <property type="match status" value="1"/>
</dbReference>
<sequence length="149" mass="17108">MNNKTKFLLIEAFFYLGYARVIKSLPFNKALSYVGLENKETTFDADYSVVDVRTIKEISQIISIMSHHTPWESKCLVKAIACLKMLERRYIESTLYLGTGKDEAGKMIAHAWLRSGPYYITGSEGMDRFKVVGTFAKRIKVSRREEHAQ</sequence>
<protein>
    <submittedName>
        <fullName evidence="2">Lasso peptide biosynthesis B2 protein</fullName>
    </submittedName>
</protein>
<dbReference type="InterPro" id="IPR053521">
    <property type="entry name" value="McjB-like"/>
</dbReference>
<dbReference type="AlphaFoldDB" id="A0A5R9F549"/>
<gene>
    <name evidence="2" type="ORF">FCL54_19555</name>
</gene>
<organism evidence="2 3">
    <name type="scientific">Exobacillus caeni</name>
    <dbReference type="NCBI Taxonomy" id="2574798"/>
    <lineage>
        <taxon>Bacteria</taxon>
        <taxon>Bacillati</taxon>
        <taxon>Bacillota</taxon>
        <taxon>Bacilli</taxon>
        <taxon>Bacillales</taxon>
        <taxon>Guptibacillaceae</taxon>
        <taxon>Exobacillus</taxon>
    </lineage>
</organism>
<dbReference type="Pfam" id="PF13471">
    <property type="entry name" value="Transglut_core3"/>
    <property type="match status" value="1"/>
</dbReference>
<accession>A0A5R9F549</accession>
<evidence type="ECO:0000313" key="3">
    <source>
        <dbReference type="Proteomes" id="UP000308230"/>
    </source>
</evidence>
<feature type="domain" description="Microcin J25-processing protein McjB C-terminal" evidence="1">
    <location>
        <begin position="51"/>
        <end position="132"/>
    </location>
</feature>
<dbReference type="RefSeq" id="WP_138128623.1">
    <property type="nucleotide sequence ID" value="NZ_SWLG01000019.1"/>
</dbReference>
<name>A0A5R9F549_9BACL</name>
<dbReference type="InterPro" id="IPR032708">
    <property type="entry name" value="McjB_C"/>
</dbReference>